<organism evidence="1 2">
    <name type="scientific">Vanrija albida</name>
    <dbReference type="NCBI Taxonomy" id="181172"/>
    <lineage>
        <taxon>Eukaryota</taxon>
        <taxon>Fungi</taxon>
        <taxon>Dikarya</taxon>
        <taxon>Basidiomycota</taxon>
        <taxon>Agaricomycotina</taxon>
        <taxon>Tremellomycetes</taxon>
        <taxon>Trichosporonales</taxon>
        <taxon>Trichosporonaceae</taxon>
        <taxon>Vanrija</taxon>
    </lineage>
</organism>
<reference evidence="1 2" key="1">
    <citation type="submission" date="2023-08" db="EMBL/GenBank/DDBJ databases">
        <title>Annotated Genome Sequence of Vanrija albida AlHP1.</title>
        <authorList>
            <person name="Herzog R."/>
        </authorList>
    </citation>
    <scope>NUCLEOTIDE SEQUENCE [LARGE SCALE GENOMIC DNA]</scope>
    <source>
        <strain evidence="1 2">AlHP1</strain>
    </source>
</reference>
<comment type="caution">
    <text evidence="1">The sequence shown here is derived from an EMBL/GenBank/DDBJ whole genome shotgun (WGS) entry which is preliminary data.</text>
</comment>
<evidence type="ECO:0000313" key="1">
    <source>
        <dbReference type="EMBL" id="KAL1409241.1"/>
    </source>
</evidence>
<evidence type="ECO:0000313" key="2">
    <source>
        <dbReference type="Proteomes" id="UP001565368"/>
    </source>
</evidence>
<accession>A0ABR3Q3D7</accession>
<evidence type="ECO:0008006" key="3">
    <source>
        <dbReference type="Google" id="ProtNLM"/>
    </source>
</evidence>
<proteinExistence type="predicted"/>
<sequence length="324" mass="36575">MSNPVQPAVLSNAAQSAVPLNAAQPAVPPPDYDAAGRVNALTFHADFNQADNPVILQAMDDTCYRFDSVLLRASSSWFRDIITLPLQGAAREQLIPFPTTSSATMWFTLSLLRDHFNPASRTTLRWPAPDSVESIIDFIRAYSILPAAEAFFNRSSRAEVHYQCFQRLVFGAVAGLPAERLQEACDKTIFLDLDRQAPRANAHLERYPAVVAALFGTHLQWQTRKKEWETAIYGSLANDSFLGPYREGVLNDFTFRIVRHIDQVMQSSPAEVINIVNEIVPHHFQQVRDLLVGEILRLRDRVTRTYGIMPRVNKDPEHYRLTSL</sequence>
<dbReference type="RefSeq" id="XP_069209185.1">
    <property type="nucleotide sequence ID" value="XM_069354543.1"/>
</dbReference>
<dbReference type="Proteomes" id="UP001565368">
    <property type="component" value="Unassembled WGS sequence"/>
</dbReference>
<gene>
    <name evidence="1" type="ORF">Q8F55_006074</name>
</gene>
<dbReference type="EMBL" id="JBBXJM010000004">
    <property type="protein sequence ID" value="KAL1409241.1"/>
    <property type="molecule type" value="Genomic_DNA"/>
</dbReference>
<protein>
    <recommendedName>
        <fullName evidence="3">BTB domain-containing protein</fullName>
    </recommendedName>
</protein>
<dbReference type="GeneID" id="95987117"/>
<name>A0ABR3Q3D7_9TREE</name>
<keyword evidence="2" id="KW-1185">Reference proteome</keyword>